<organism evidence="2 3">
    <name type="scientific">Bacillus fungorum</name>
    <dbReference type="NCBI Taxonomy" id="2039284"/>
    <lineage>
        <taxon>Bacteria</taxon>
        <taxon>Bacillati</taxon>
        <taxon>Bacillota</taxon>
        <taxon>Bacilli</taxon>
        <taxon>Bacillales</taxon>
        <taxon>Bacillaceae</taxon>
        <taxon>Bacillus</taxon>
    </lineage>
</organism>
<keyword evidence="3" id="KW-1185">Reference proteome</keyword>
<keyword evidence="1" id="KW-0472">Membrane</keyword>
<evidence type="ECO:0000313" key="2">
    <source>
        <dbReference type="EMBL" id="PIE92802.1"/>
    </source>
</evidence>
<dbReference type="Proteomes" id="UP000228484">
    <property type="component" value="Unassembled WGS sequence"/>
</dbReference>
<reference evidence="2 3" key="1">
    <citation type="submission" date="2017-09" db="EMBL/GenBank/DDBJ databases">
        <title>Biocontrol bacteria screening and application from spent mushroom substrate.</title>
        <authorList>
            <person name="Sun X."/>
        </authorList>
    </citation>
    <scope>NUCLEOTIDE SEQUENCE [LARGE SCALE GENOMIC DNA]</scope>
    <source>
        <strain evidence="2 3">100374</strain>
    </source>
</reference>
<name>A0A2G6Q7I3_9BACI</name>
<keyword evidence="1" id="KW-1133">Transmembrane helix</keyword>
<evidence type="ECO:0000313" key="3">
    <source>
        <dbReference type="Proteomes" id="UP000228484"/>
    </source>
</evidence>
<dbReference type="AlphaFoldDB" id="A0A2G6Q7I3"/>
<feature type="transmembrane region" description="Helical" evidence="1">
    <location>
        <begin position="6"/>
        <end position="26"/>
    </location>
</feature>
<dbReference type="EMBL" id="NWUW01000026">
    <property type="protein sequence ID" value="PIE92802.1"/>
    <property type="molecule type" value="Genomic_DNA"/>
</dbReference>
<proteinExistence type="predicted"/>
<protein>
    <submittedName>
        <fullName evidence="2">Uncharacterized protein</fullName>
    </submittedName>
</protein>
<comment type="caution">
    <text evidence="2">The sequence shown here is derived from an EMBL/GenBank/DDBJ whole genome shotgun (WGS) entry which is preliminary data.</text>
</comment>
<keyword evidence="1" id="KW-0812">Transmembrane</keyword>
<evidence type="ECO:0000256" key="1">
    <source>
        <dbReference type="SAM" id="Phobius"/>
    </source>
</evidence>
<feature type="transmembrane region" description="Helical" evidence="1">
    <location>
        <begin position="38"/>
        <end position="60"/>
    </location>
</feature>
<sequence>MGLKVILILTITLCISILFSIIGVFFHQSLQLDEEKLFFKWFISMCLTVIGYSIVVYFVIPNIL</sequence>
<accession>A0A2G6Q7I3</accession>
<gene>
    <name evidence="2" type="ORF">CO726_24870</name>
</gene>